<organism evidence="3 4">
    <name type="scientific">Cordyceps javanica</name>
    <dbReference type="NCBI Taxonomy" id="43265"/>
    <lineage>
        <taxon>Eukaryota</taxon>
        <taxon>Fungi</taxon>
        <taxon>Dikarya</taxon>
        <taxon>Ascomycota</taxon>
        <taxon>Pezizomycotina</taxon>
        <taxon>Sordariomycetes</taxon>
        <taxon>Hypocreomycetidae</taxon>
        <taxon>Hypocreales</taxon>
        <taxon>Cordycipitaceae</taxon>
        <taxon>Cordyceps</taxon>
    </lineage>
</organism>
<dbReference type="Pfam" id="PF24564">
    <property type="entry name" value="DUF7605"/>
    <property type="match status" value="1"/>
</dbReference>
<dbReference type="PANTHER" id="PTHR36681:SF3">
    <property type="entry name" value="NUCLEAR GTPASE, GERMINAL CENTER-ASSOCIATED, TANDEM DUPLICATE 3"/>
    <property type="match status" value="1"/>
</dbReference>
<feature type="domain" description="DUF7605" evidence="2">
    <location>
        <begin position="642"/>
        <end position="810"/>
    </location>
</feature>
<dbReference type="AlphaFoldDB" id="A0A545UMQ2"/>
<dbReference type="PANTHER" id="PTHR36681">
    <property type="entry name" value="NUCLEAR GTPASE, GERMINAL CENTER-ASSOCIATED, TANDEM DUPLICATE 3"/>
    <property type="match status" value="1"/>
</dbReference>
<evidence type="ECO:0000313" key="4">
    <source>
        <dbReference type="Proteomes" id="UP000315783"/>
    </source>
</evidence>
<dbReference type="InterPro" id="IPR027417">
    <property type="entry name" value="P-loop_NTPase"/>
</dbReference>
<dbReference type="SUPFAM" id="SSF52540">
    <property type="entry name" value="P-loop containing nucleoside triphosphate hydrolases"/>
    <property type="match status" value="1"/>
</dbReference>
<accession>A0A545UMQ2</accession>
<evidence type="ECO:0000259" key="2">
    <source>
        <dbReference type="Pfam" id="PF24564"/>
    </source>
</evidence>
<dbReference type="STRING" id="43265.A0A545UMQ2"/>
<evidence type="ECO:0000313" key="3">
    <source>
        <dbReference type="EMBL" id="TQV90745.1"/>
    </source>
</evidence>
<gene>
    <name evidence="3" type="ORF">IF1G_10488</name>
</gene>
<feature type="domain" description="Dynamin N-terminal" evidence="1">
    <location>
        <begin position="101"/>
        <end position="344"/>
    </location>
</feature>
<dbReference type="Proteomes" id="UP000315783">
    <property type="component" value="Unassembled WGS sequence"/>
</dbReference>
<proteinExistence type="predicted"/>
<protein>
    <submittedName>
        <fullName evidence="3">Dynamin family domain-containing protein</fullName>
    </submittedName>
</protein>
<reference evidence="3 4" key="1">
    <citation type="journal article" date="2019" name="Appl. Microbiol. Biotechnol.">
        <title>Genome sequence of Isaria javanica and comparative genome analysis insights into family S53 peptidase evolution in fungal entomopathogens.</title>
        <authorList>
            <person name="Lin R."/>
            <person name="Zhang X."/>
            <person name="Xin B."/>
            <person name="Zou M."/>
            <person name="Gao Y."/>
            <person name="Qin F."/>
            <person name="Hu Q."/>
            <person name="Xie B."/>
            <person name="Cheng X."/>
        </authorList>
    </citation>
    <scope>NUCLEOTIDE SEQUENCE [LARGE SCALE GENOMIC DNA]</scope>
    <source>
        <strain evidence="3 4">IJ1G</strain>
    </source>
</reference>
<evidence type="ECO:0000259" key="1">
    <source>
        <dbReference type="Pfam" id="PF00350"/>
    </source>
</evidence>
<keyword evidence="4" id="KW-1185">Reference proteome</keyword>
<dbReference type="InterPro" id="IPR056024">
    <property type="entry name" value="DUF7605"/>
</dbReference>
<comment type="caution">
    <text evidence="3">The sequence shown here is derived from an EMBL/GenBank/DDBJ whole genome shotgun (WGS) entry which is preliminary data.</text>
</comment>
<sequence length="1103" mass="123710">MASDIRPGDQHLPAAGYESFQDDLQRVLAKEDASRRAILHLRHIVDLLADTQVASPDIDPSSWKVLIGEFFLSEKHMDELTWEDSLDQERSALRYFVGTGGDTGAGKSSLLNVLVNAKADIVPSSQNGACTAAVCCFSYPDVKSERKEFSAKIHMKSKATVEKELVDFFEDLHEFEDRSQNETGEDSVTFAERDRFDDQLNLIQGWSGLSEQRLRNLGRGGLAPEIVAECLHVRDIFDLSKPEEGLVISLSDDKESIFRAALKPFVGGRGAECLRWPLVEMVEIFVEADILQNGIVLVDLPGQMDALDARSRVARRFYSKLDRLIVVASGDRAANNKTAMDLIRDDQIVDMEAEGRLNTSNLGIVITKIDDMKWRSFIESEWPTSQVPAEIQHAVDRLGLLEELQAEVRDERGESGRLSPHMAIPDTDDFAFTSESSRHRQKLLQSEIRTLEAFCRRSCIDARSIDIKKQFQRRFEKIRTSLRSKTDFLLASPLEVFPVSSHKYRNIIAGKPSDTFPDAPSTGITALTNWIVKGSLPKRENHADSIIQRCQVIFDAASSWATNDLCVDTVLSEVALSSLKDFLKEEKEILAENIMMESRKYAQELKSLCLAAQWSNPAKIDSLARGFVSHIDRYQKGTDGDKDKLHWSTYAACIRRNGGFFSTFRTPKREHYWQARTAMIMWMPHAVSWSHLFGKPVQDGAVTLQGRIRDVAESYSARIKASDLVPDEFKRAYCGYAYKIQNLAGKYAAALQQSVLRYREAGDRIRQETKDWCNEHMKGAYAAARKVTGLGKHAKQANIMHVHAEQLQTFIFHDIAERVDEKVRKVVLRLFSDIKECGDTLLSSIDKLTADLARRLSRPIANPVENGITPELEKLKTAIANEAATWKTFWSTLQRQIPRNSPAAVVAVDAAAVIDKERAGVEVGMFMPSLSSPPTSCKNPQRASLFLIAQEPPLEDKAAREVPDFFTKFGIFYQEDSEIGNLVTASGSEALEPAGMRAFQSRLADPRIEKLLDAFDVHFSFTLGSDQGAFYAFNINPNQDDRRLVYMWGPGTILEFSCGSHTILLKGVVASNGFTQIPYAYLARKAREDDLVDIKVKLERGGL</sequence>
<dbReference type="InterPro" id="IPR045063">
    <property type="entry name" value="Dynamin_N"/>
</dbReference>
<dbReference type="Gene3D" id="3.40.50.300">
    <property type="entry name" value="P-loop containing nucleotide triphosphate hydrolases"/>
    <property type="match status" value="1"/>
</dbReference>
<dbReference type="Pfam" id="PF00350">
    <property type="entry name" value="Dynamin_N"/>
    <property type="match status" value="1"/>
</dbReference>
<dbReference type="EMBL" id="SPUK01000023">
    <property type="protein sequence ID" value="TQV90745.1"/>
    <property type="molecule type" value="Genomic_DNA"/>
</dbReference>
<name>A0A545UMQ2_9HYPO</name>